<dbReference type="CDD" id="cd09487">
    <property type="entry name" value="SAM_superfamily"/>
    <property type="match status" value="1"/>
</dbReference>
<keyword evidence="1" id="KW-0472">Membrane</keyword>
<keyword evidence="1" id="KW-0812">Transmembrane</keyword>
<evidence type="ECO:0000313" key="3">
    <source>
        <dbReference type="RefSeq" id="XP_017298636.1"/>
    </source>
</evidence>
<evidence type="ECO:0000313" key="5">
    <source>
        <dbReference type="RefSeq" id="XP_026677801.1"/>
    </source>
</evidence>
<dbReference type="RefSeq" id="XP_017298636.1">
    <property type="nucleotide sequence ID" value="XM_017443147.2"/>
</dbReference>
<evidence type="ECO:0000313" key="4">
    <source>
        <dbReference type="RefSeq" id="XP_026677800.1"/>
    </source>
</evidence>
<accession>A0A1S4E8W3</accession>
<organism evidence="2 3">
    <name type="scientific">Diaphorina citri</name>
    <name type="common">Asian citrus psyllid</name>
    <dbReference type="NCBI Taxonomy" id="121845"/>
    <lineage>
        <taxon>Eukaryota</taxon>
        <taxon>Metazoa</taxon>
        <taxon>Ecdysozoa</taxon>
        <taxon>Arthropoda</taxon>
        <taxon>Hexapoda</taxon>
        <taxon>Insecta</taxon>
        <taxon>Pterygota</taxon>
        <taxon>Neoptera</taxon>
        <taxon>Paraneoptera</taxon>
        <taxon>Hemiptera</taxon>
        <taxon>Sternorrhyncha</taxon>
        <taxon>Psylloidea</taxon>
        <taxon>Psyllidae</taxon>
        <taxon>Diaphorininae</taxon>
        <taxon>Diaphorina</taxon>
    </lineage>
</organism>
<dbReference type="SUPFAM" id="SSF47769">
    <property type="entry name" value="SAM/Pointed domain"/>
    <property type="match status" value="1"/>
</dbReference>
<name>A0A1S4E8W3_DIACI</name>
<dbReference type="RefSeq" id="XP_026677800.1">
    <property type="nucleotide sequence ID" value="XM_026821999.1"/>
</dbReference>
<dbReference type="GeneID" id="103507036"/>
<sequence length="231" mass="26427">MDQGGRLEDLNSLKSIEERASGDSRKWKGFNIEPNAAIKSTLEFCNLCQYLDLIIKYTKNKKDVFLSLDKDDLKGIGIVDKNHCDEIEKAINLMGGKRVKKTDVSLSEEEAIQILKNTNENLLNIDLGMYLYMDELISKRPENHFVSEFDKRTAAHDALDFIRTTKHVYKNLVEFLHQKQILSNKEYKVILNNLHKGPPSKLKKKKLKIIALTFTVGSVVSISLLAFLKSR</sequence>
<dbReference type="AlphaFoldDB" id="A0A1S4E8W3"/>
<dbReference type="Gene3D" id="1.10.150.50">
    <property type="entry name" value="Transcription Factor, Ets-1"/>
    <property type="match status" value="1"/>
</dbReference>
<dbReference type="PaxDb" id="121845-A0A1S4E8W3"/>
<proteinExistence type="predicted"/>
<dbReference type="Proteomes" id="UP000079169">
    <property type="component" value="Unplaced"/>
</dbReference>
<reference evidence="3 4" key="1">
    <citation type="submission" date="2025-04" db="UniProtKB">
        <authorList>
            <consortium name="RefSeq"/>
        </authorList>
    </citation>
    <scope>IDENTIFICATION</scope>
</reference>
<feature type="transmembrane region" description="Helical" evidence="1">
    <location>
        <begin position="209"/>
        <end position="228"/>
    </location>
</feature>
<protein>
    <submittedName>
        <fullName evidence="3 4">Uncharacterized protein LOC103507036</fullName>
    </submittedName>
</protein>
<dbReference type="InterPro" id="IPR013761">
    <property type="entry name" value="SAM/pointed_sf"/>
</dbReference>
<dbReference type="KEGG" id="dci:103507036"/>
<gene>
    <name evidence="3 4 5" type="primary">LOC103507036</name>
</gene>
<dbReference type="RefSeq" id="XP_026677801.1">
    <property type="nucleotide sequence ID" value="XM_026822000.1"/>
</dbReference>
<keyword evidence="1" id="KW-1133">Transmembrane helix</keyword>
<evidence type="ECO:0000313" key="2">
    <source>
        <dbReference type="Proteomes" id="UP000079169"/>
    </source>
</evidence>
<evidence type="ECO:0000256" key="1">
    <source>
        <dbReference type="SAM" id="Phobius"/>
    </source>
</evidence>
<keyword evidence="2" id="KW-1185">Reference proteome</keyword>